<dbReference type="Proteomes" id="UP000076532">
    <property type="component" value="Unassembled WGS sequence"/>
</dbReference>
<dbReference type="EMBL" id="KV417819">
    <property type="protein sequence ID" value="KZP05775.1"/>
    <property type="molecule type" value="Genomic_DNA"/>
</dbReference>
<reference evidence="2 3" key="1">
    <citation type="journal article" date="2016" name="Mol. Biol. Evol.">
        <title>Comparative Genomics of Early-Diverging Mushroom-Forming Fungi Provides Insights into the Origins of Lignocellulose Decay Capabilities.</title>
        <authorList>
            <person name="Nagy L.G."/>
            <person name="Riley R."/>
            <person name="Tritt A."/>
            <person name="Adam C."/>
            <person name="Daum C."/>
            <person name="Floudas D."/>
            <person name="Sun H."/>
            <person name="Yadav J.S."/>
            <person name="Pangilinan J."/>
            <person name="Larsson K.H."/>
            <person name="Matsuura K."/>
            <person name="Barry K."/>
            <person name="Labutti K."/>
            <person name="Kuo R."/>
            <person name="Ohm R.A."/>
            <person name="Bhattacharya S.S."/>
            <person name="Shirouzu T."/>
            <person name="Yoshinaga Y."/>
            <person name="Martin F.M."/>
            <person name="Grigoriev I.V."/>
            <person name="Hibbett D.S."/>
        </authorList>
    </citation>
    <scope>NUCLEOTIDE SEQUENCE [LARGE SCALE GENOMIC DNA]</scope>
    <source>
        <strain evidence="2 3">CBS 109695</strain>
    </source>
</reference>
<feature type="region of interest" description="Disordered" evidence="1">
    <location>
        <begin position="303"/>
        <end position="339"/>
    </location>
</feature>
<evidence type="ECO:0000313" key="2">
    <source>
        <dbReference type="EMBL" id="KZP05775.1"/>
    </source>
</evidence>
<dbReference type="AlphaFoldDB" id="A0A167W7C9"/>
<proteinExistence type="predicted"/>
<feature type="compositionally biased region" description="Basic and acidic residues" evidence="1">
    <location>
        <begin position="303"/>
        <end position="316"/>
    </location>
</feature>
<sequence>MDWLVRFRGVLIEWKEETSDRQVQRGFEGVWRGVGLHERAIRGEPAGSGVVSRRHDRPGSARRAAETSTVRFGMRGSFGGWREGVRVRNRSPEATRQAKKREKTGKEGTADRKRWGEIKLSIWEVLRVSFILRYVPSAILLNLPRSASARCGGRLEVRWMRDSKSGGCGCGKGNSKCGGCGCGTGLEMRWMRKWKGNSECGKSKRELGMRKILRESAGAGDDVVRRLTSEHAQALQRYGSGRVRYGSGKMRYGCGTMRYGKRMAADRNGMRIEAIRSEARHNTHEAIGMEPETRRLRYEAHTHRGEVSRNVSDMRRSPCGPMIKIPEPRGGNIGSVGSPAEASAVREGLRKCGSDVGCAGTTAVVSG</sequence>
<evidence type="ECO:0000256" key="1">
    <source>
        <dbReference type="SAM" id="MobiDB-lite"/>
    </source>
</evidence>
<feature type="region of interest" description="Disordered" evidence="1">
    <location>
        <begin position="45"/>
        <end position="66"/>
    </location>
</feature>
<feature type="region of interest" description="Disordered" evidence="1">
    <location>
        <begin position="85"/>
        <end position="110"/>
    </location>
</feature>
<protein>
    <submittedName>
        <fullName evidence="2">Uncharacterized protein</fullName>
    </submittedName>
</protein>
<keyword evidence="3" id="KW-1185">Reference proteome</keyword>
<evidence type="ECO:0000313" key="3">
    <source>
        <dbReference type="Proteomes" id="UP000076532"/>
    </source>
</evidence>
<organism evidence="2 3">
    <name type="scientific">Athelia psychrophila</name>
    <dbReference type="NCBI Taxonomy" id="1759441"/>
    <lineage>
        <taxon>Eukaryota</taxon>
        <taxon>Fungi</taxon>
        <taxon>Dikarya</taxon>
        <taxon>Basidiomycota</taxon>
        <taxon>Agaricomycotina</taxon>
        <taxon>Agaricomycetes</taxon>
        <taxon>Agaricomycetidae</taxon>
        <taxon>Atheliales</taxon>
        <taxon>Atheliaceae</taxon>
        <taxon>Athelia</taxon>
    </lineage>
</organism>
<name>A0A167W7C9_9AGAM</name>
<gene>
    <name evidence="2" type="ORF">FIBSPDRAFT_903267</name>
</gene>
<accession>A0A167W7C9</accession>